<dbReference type="PANTHER" id="PTHR43712">
    <property type="entry name" value="PUTATIVE (AFU_ORTHOLOGUE AFUA_4G14580)-RELATED"/>
    <property type="match status" value="1"/>
</dbReference>
<dbReference type="eggNOG" id="COG1414">
    <property type="taxonomic scope" value="Bacteria"/>
</dbReference>
<dbReference type="EMBL" id="LLZU01000011">
    <property type="protein sequence ID" value="KRV49678.1"/>
    <property type="molecule type" value="Genomic_DNA"/>
</dbReference>
<protein>
    <submittedName>
        <fullName evidence="7">Hydroxyneurosporene methyltransferase</fullName>
    </submittedName>
</protein>
<dbReference type="SUPFAM" id="SSF46785">
    <property type="entry name" value="Winged helix' DNA-binding domain"/>
    <property type="match status" value="1"/>
</dbReference>
<keyword evidence="1 7" id="KW-0489">Methyltransferase</keyword>
<dbReference type="GO" id="GO:0008171">
    <property type="term" value="F:O-methyltransferase activity"/>
    <property type="evidence" value="ECO:0007669"/>
    <property type="project" value="InterPro"/>
</dbReference>
<feature type="active site" description="Proton acceptor" evidence="4">
    <location>
        <position position="244"/>
    </location>
</feature>
<keyword evidence="8" id="KW-1185">Reference proteome</keyword>
<dbReference type="GO" id="GO:0032259">
    <property type="term" value="P:methylation"/>
    <property type="evidence" value="ECO:0007669"/>
    <property type="project" value="UniProtKB-KW"/>
</dbReference>
<gene>
    <name evidence="7" type="ORF">AQ490_19705</name>
</gene>
<dbReference type="PANTHER" id="PTHR43712:SF2">
    <property type="entry name" value="O-METHYLTRANSFERASE CICE"/>
    <property type="match status" value="1"/>
</dbReference>
<accession>A0A0T6LU46</accession>
<dbReference type="InterPro" id="IPR029063">
    <property type="entry name" value="SAM-dependent_MTases_sf"/>
</dbReference>
<dbReference type="SUPFAM" id="SSF53335">
    <property type="entry name" value="S-adenosyl-L-methionine-dependent methyltransferases"/>
    <property type="match status" value="1"/>
</dbReference>
<comment type="caution">
    <text evidence="7">The sequence shown here is derived from an EMBL/GenBank/DDBJ whole genome shotgun (WGS) entry which is preliminary data.</text>
</comment>
<dbReference type="Gene3D" id="3.40.50.150">
    <property type="entry name" value="Vaccinia Virus protein VP39"/>
    <property type="match status" value="1"/>
</dbReference>
<dbReference type="InterPro" id="IPR036388">
    <property type="entry name" value="WH-like_DNA-bd_sf"/>
</dbReference>
<keyword evidence="2 7" id="KW-0808">Transferase</keyword>
<evidence type="ECO:0000256" key="3">
    <source>
        <dbReference type="ARBA" id="ARBA00022691"/>
    </source>
</evidence>
<evidence type="ECO:0000256" key="1">
    <source>
        <dbReference type="ARBA" id="ARBA00022603"/>
    </source>
</evidence>
<evidence type="ECO:0000259" key="6">
    <source>
        <dbReference type="Pfam" id="PF08100"/>
    </source>
</evidence>
<dbReference type="PIRSF" id="PIRSF005739">
    <property type="entry name" value="O-mtase"/>
    <property type="match status" value="1"/>
</dbReference>
<proteinExistence type="predicted"/>
<dbReference type="InterPro" id="IPR012967">
    <property type="entry name" value="COMT_dimerisation"/>
</dbReference>
<dbReference type="Gene3D" id="1.10.10.10">
    <property type="entry name" value="Winged helix-like DNA-binding domain superfamily/Winged helix DNA-binding domain"/>
    <property type="match status" value="1"/>
</dbReference>
<evidence type="ECO:0000256" key="4">
    <source>
        <dbReference type="PIRSR" id="PIRSR005739-1"/>
    </source>
</evidence>
<dbReference type="Pfam" id="PF00891">
    <property type="entry name" value="Methyltransf_2"/>
    <property type="match status" value="1"/>
</dbReference>
<dbReference type="Proteomes" id="UP000050867">
    <property type="component" value="Unassembled WGS sequence"/>
</dbReference>
<dbReference type="InterPro" id="IPR001077">
    <property type="entry name" value="COMT_C"/>
</dbReference>
<keyword evidence="3" id="KW-0949">S-adenosyl-L-methionine</keyword>
<dbReference type="InterPro" id="IPR036390">
    <property type="entry name" value="WH_DNA-bd_sf"/>
</dbReference>
<dbReference type="Pfam" id="PF08100">
    <property type="entry name" value="Dimerisation"/>
    <property type="match status" value="1"/>
</dbReference>
<name>A0A0T6LU46_WENVI</name>
<feature type="domain" description="O-methyltransferase C-terminal" evidence="5">
    <location>
        <begin position="108"/>
        <end position="316"/>
    </location>
</feature>
<dbReference type="PROSITE" id="PS51683">
    <property type="entry name" value="SAM_OMT_II"/>
    <property type="match status" value="1"/>
</dbReference>
<evidence type="ECO:0000313" key="8">
    <source>
        <dbReference type="Proteomes" id="UP000050867"/>
    </source>
</evidence>
<feature type="domain" description="O-methyltransferase dimerisation" evidence="6">
    <location>
        <begin position="9"/>
        <end position="84"/>
    </location>
</feature>
<reference evidence="7 8" key="1">
    <citation type="submission" date="2015-10" db="EMBL/GenBank/DDBJ databases">
        <title>Draft genome sequence of pyrrolomycin-producing Streptomyces vitaminophilus.</title>
        <authorList>
            <person name="Graham D.E."/>
            <person name="Mahan K.M."/>
            <person name="Klingeman D.M."/>
            <person name="Hettich R.L."/>
            <person name="Parry R.J."/>
        </authorList>
    </citation>
    <scope>NUCLEOTIDE SEQUENCE [LARGE SCALE GENOMIC DNA]</scope>
    <source>
        <strain evidence="7 8">ATCC 31673</strain>
    </source>
</reference>
<organism evidence="7 8">
    <name type="scientific">Wenjunlia vitaminophila</name>
    <name type="common">Streptomyces vitaminophilus</name>
    <dbReference type="NCBI Taxonomy" id="76728"/>
    <lineage>
        <taxon>Bacteria</taxon>
        <taxon>Bacillati</taxon>
        <taxon>Actinomycetota</taxon>
        <taxon>Actinomycetes</taxon>
        <taxon>Kitasatosporales</taxon>
        <taxon>Streptomycetaceae</taxon>
        <taxon>Wenjunlia</taxon>
    </lineage>
</organism>
<dbReference type="InterPro" id="IPR016461">
    <property type="entry name" value="COMT-like"/>
</dbReference>
<dbReference type="OrthoDB" id="4145676at2"/>
<dbReference type="GO" id="GO:0046983">
    <property type="term" value="F:protein dimerization activity"/>
    <property type="evidence" value="ECO:0007669"/>
    <property type="project" value="InterPro"/>
</dbReference>
<evidence type="ECO:0000313" key="7">
    <source>
        <dbReference type="EMBL" id="KRV49678.1"/>
    </source>
</evidence>
<evidence type="ECO:0000259" key="5">
    <source>
        <dbReference type="Pfam" id="PF00891"/>
    </source>
</evidence>
<dbReference type="STRING" id="76728.AQ490_19705"/>
<sequence length="335" mass="36842">MVPGPMALLELTQSSMITQAIYVAADLKVADALHSGPQTAEELAKKVDADPDALHRLMRLLASYDIFAEQNDGRFTMTSMGDALRSDSPNSMRPIALLMGHPTHWEEWGHFAYSVRSGQPTIPKTRGMGAYEYLEKNPEYAEIFMGGMGNLSNLETLPILAAYDFSRYQTVVDVYGGRGALLAGALQRSPQSRGILFDGRAGELGAKEFLQESGVADRCEIEGGDLFGPYVKGGDAYILKHIVHDWPEPQVIEILKNVREAINPDGRLLLMEFVAPEKGNRQHPAKLIDLWLMLLVGGKERSASQYSEVFAKTGFRLERVVQTASPVCIVEASPC</sequence>
<dbReference type="AlphaFoldDB" id="A0A0T6LU46"/>
<evidence type="ECO:0000256" key="2">
    <source>
        <dbReference type="ARBA" id="ARBA00022679"/>
    </source>
</evidence>